<dbReference type="GO" id="GO:0016020">
    <property type="term" value="C:membrane"/>
    <property type="evidence" value="ECO:0007669"/>
    <property type="project" value="UniProtKB-SubCell"/>
</dbReference>
<evidence type="ECO:0000256" key="4">
    <source>
        <dbReference type="ARBA" id="ARBA00023040"/>
    </source>
</evidence>
<keyword evidence="3 8" id="KW-1133">Transmembrane helix</keyword>
<feature type="transmembrane region" description="Helical" evidence="8">
    <location>
        <begin position="53"/>
        <end position="77"/>
    </location>
</feature>
<dbReference type="Pfam" id="PF00001">
    <property type="entry name" value="7tm_1"/>
    <property type="match status" value="1"/>
</dbReference>
<keyword evidence="7" id="KW-0807">Transducer</keyword>
<dbReference type="STRING" id="44316.ENSEGOP00005019994"/>
<proteinExistence type="predicted"/>
<dbReference type="Gene3D" id="1.20.1070.10">
    <property type="entry name" value="Rhodopsin 7-helix transmembrane proteins"/>
    <property type="match status" value="1"/>
</dbReference>
<keyword evidence="4" id="KW-0297">G-protein coupled receptor</keyword>
<sequence length="169" mass="18998">MTRTAEPDTTNYRKAWTDIILSWTYSLLWTVPLLLGWSSYGPEGPGISKDANHASYIICLFIFCLVIPFTIIVYSYGKLLCAVRQPRVMDQHWLLMAQRCWERLESMAAPLGDQSVDRQGLSQHKGIIYPMNTSTLGPCTLGATTGWAPAPSMIPDVAWAHLIQRAPER</sequence>
<evidence type="ECO:0000256" key="7">
    <source>
        <dbReference type="ARBA" id="ARBA00023224"/>
    </source>
</evidence>
<evidence type="ECO:0000256" key="2">
    <source>
        <dbReference type="ARBA" id="ARBA00022692"/>
    </source>
</evidence>
<evidence type="ECO:0000256" key="5">
    <source>
        <dbReference type="ARBA" id="ARBA00023136"/>
    </source>
</evidence>
<dbReference type="InterPro" id="IPR050125">
    <property type="entry name" value="GPCR_opsins"/>
</dbReference>
<protein>
    <recommendedName>
        <fullName evidence="11">G-protein coupled receptors family 1 profile domain-containing protein</fullName>
    </recommendedName>
</protein>
<evidence type="ECO:0000256" key="6">
    <source>
        <dbReference type="ARBA" id="ARBA00023170"/>
    </source>
</evidence>
<evidence type="ECO:0000256" key="8">
    <source>
        <dbReference type="SAM" id="Phobius"/>
    </source>
</evidence>
<evidence type="ECO:0008006" key="11">
    <source>
        <dbReference type="Google" id="ProtNLM"/>
    </source>
</evidence>
<dbReference type="InterPro" id="IPR000276">
    <property type="entry name" value="GPCR_Rhodpsn"/>
</dbReference>
<evidence type="ECO:0000313" key="9">
    <source>
        <dbReference type="EMBL" id="RLV97551.1"/>
    </source>
</evidence>
<reference evidence="9 10" key="1">
    <citation type="journal article" date="2018" name="Proc. R. Soc. B">
        <title>A non-coding region near Follistatin controls head colour polymorphism in the Gouldian finch.</title>
        <authorList>
            <person name="Toomey M.B."/>
            <person name="Marques C.I."/>
            <person name="Andrade P."/>
            <person name="Araujo P.M."/>
            <person name="Sabatino S."/>
            <person name="Gazda M.A."/>
            <person name="Afonso S."/>
            <person name="Lopes R.J."/>
            <person name="Corbo J.C."/>
            <person name="Carneiro M."/>
        </authorList>
    </citation>
    <scope>NUCLEOTIDE SEQUENCE [LARGE SCALE GENOMIC DNA]</scope>
    <source>
        <strain evidence="9">Red01</strain>
        <tissue evidence="9">Muscle</tissue>
    </source>
</reference>
<evidence type="ECO:0000313" key="10">
    <source>
        <dbReference type="Proteomes" id="UP000276834"/>
    </source>
</evidence>
<dbReference type="SUPFAM" id="SSF81321">
    <property type="entry name" value="Family A G protein-coupled receptor-like"/>
    <property type="match status" value="1"/>
</dbReference>
<evidence type="ECO:0000256" key="1">
    <source>
        <dbReference type="ARBA" id="ARBA00004141"/>
    </source>
</evidence>
<keyword evidence="2 8" id="KW-0812">Transmembrane</keyword>
<dbReference type="GO" id="GO:0004930">
    <property type="term" value="F:G protein-coupled receptor activity"/>
    <property type="evidence" value="ECO:0007669"/>
    <property type="project" value="UniProtKB-KW"/>
</dbReference>
<keyword evidence="6" id="KW-0675">Receptor</keyword>
<feature type="transmembrane region" description="Helical" evidence="8">
    <location>
        <begin position="20"/>
        <end position="41"/>
    </location>
</feature>
<dbReference type="AlphaFoldDB" id="A0A3L8S5P4"/>
<organism evidence="9 10">
    <name type="scientific">Chloebia gouldiae</name>
    <name type="common">Gouldian finch</name>
    <name type="synonym">Erythrura gouldiae</name>
    <dbReference type="NCBI Taxonomy" id="44316"/>
    <lineage>
        <taxon>Eukaryota</taxon>
        <taxon>Metazoa</taxon>
        <taxon>Chordata</taxon>
        <taxon>Craniata</taxon>
        <taxon>Vertebrata</taxon>
        <taxon>Euteleostomi</taxon>
        <taxon>Archelosauria</taxon>
        <taxon>Archosauria</taxon>
        <taxon>Dinosauria</taxon>
        <taxon>Saurischia</taxon>
        <taxon>Theropoda</taxon>
        <taxon>Coelurosauria</taxon>
        <taxon>Aves</taxon>
        <taxon>Neognathae</taxon>
        <taxon>Neoaves</taxon>
        <taxon>Telluraves</taxon>
        <taxon>Australaves</taxon>
        <taxon>Passeriformes</taxon>
        <taxon>Passeroidea</taxon>
        <taxon>Passeridae</taxon>
        <taxon>Chloebia</taxon>
    </lineage>
</organism>
<keyword evidence="10" id="KW-1185">Reference proteome</keyword>
<evidence type="ECO:0000256" key="3">
    <source>
        <dbReference type="ARBA" id="ARBA00022989"/>
    </source>
</evidence>
<gene>
    <name evidence="9" type="ORF">DV515_00011638</name>
</gene>
<accession>A0A3L8S5P4</accession>
<keyword evidence="5 8" id="KW-0472">Membrane</keyword>
<dbReference type="EMBL" id="QUSF01000055">
    <property type="protein sequence ID" value="RLV97551.1"/>
    <property type="molecule type" value="Genomic_DNA"/>
</dbReference>
<dbReference type="OrthoDB" id="2101615at2759"/>
<name>A0A3L8S5P4_CHLGU</name>
<dbReference type="Proteomes" id="UP000276834">
    <property type="component" value="Unassembled WGS sequence"/>
</dbReference>
<comment type="subcellular location">
    <subcellularLocation>
        <location evidence="1">Membrane</location>
        <topology evidence="1">Multi-pass membrane protein</topology>
    </subcellularLocation>
</comment>
<dbReference type="PANTHER" id="PTHR24240">
    <property type="entry name" value="OPSIN"/>
    <property type="match status" value="1"/>
</dbReference>
<comment type="caution">
    <text evidence="9">The sequence shown here is derived from an EMBL/GenBank/DDBJ whole genome shotgun (WGS) entry which is preliminary data.</text>
</comment>